<accession>A0A3B0Y1C7</accession>
<sequence length="134" mass="14626">MNVISFNTNSIGRPEHPLDAPVEKHPADIIGIAQTRAQNSVFPVQMIASLGQNAGYQTAFHNQKTHNGIAFLSLYTPPQINSHPQTLCAKKYRADLTPLIKTQYSANGNLILMADMHINPPDPTTGLNFSCSTI</sequence>
<feature type="compositionally biased region" description="Polar residues" evidence="1">
    <location>
        <begin position="1"/>
        <end position="11"/>
    </location>
</feature>
<reference evidence="2" key="1">
    <citation type="submission" date="2018-06" db="EMBL/GenBank/DDBJ databases">
        <authorList>
            <person name="Zhirakovskaya E."/>
        </authorList>
    </citation>
    <scope>NUCLEOTIDE SEQUENCE</scope>
</reference>
<name>A0A3B0Y1C7_9ZZZZ</name>
<dbReference type="AlphaFoldDB" id="A0A3B0Y1C7"/>
<organism evidence="2">
    <name type="scientific">hydrothermal vent metagenome</name>
    <dbReference type="NCBI Taxonomy" id="652676"/>
    <lineage>
        <taxon>unclassified sequences</taxon>
        <taxon>metagenomes</taxon>
        <taxon>ecological metagenomes</taxon>
    </lineage>
</organism>
<gene>
    <name evidence="2" type="ORF">MNBD_GAMMA10-135</name>
</gene>
<dbReference type="SUPFAM" id="SSF56219">
    <property type="entry name" value="DNase I-like"/>
    <property type="match status" value="1"/>
</dbReference>
<feature type="region of interest" description="Disordered" evidence="1">
    <location>
        <begin position="1"/>
        <end position="20"/>
    </location>
</feature>
<proteinExistence type="predicted"/>
<dbReference type="InterPro" id="IPR036691">
    <property type="entry name" value="Endo/exonu/phosph_ase_sf"/>
</dbReference>
<evidence type="ECO:0000313" key="2">
    <source>
        <dbReference type="EMBL" id="VAW69387.1"/>
    </source>
</evidence>
<dbReference type="EMBL" id="UOFJ01000421">
    <property type="protein sequence ID" value="VAW69387.1"/>
    <property type="molecule type" value="Genomic_DNA"/>
</dbReference>
<evidence type="ECO:0000256" key="1">
    <source>
        <dbReference type="SAM" id="MobiDB-lite"/>
    </source>
</evidence>
<protein>
    <submittedName>
        <fullName evidence="2">Uncharacterized protein</fullName>
    </submittedName>
</protein>
<dbReference type="Gene3D" id="3.60.10.10">
    <property type="entry name" value="Endonuclease/exonuclease/phosphatase"/>
    <property type="match status" value="1"/>
</dbReference>